<dbReference type="EC" id="4.2.2.n1" evidence="2"/>
<dbReference type="InterPro" id="IPR005300">
    <property type="entry name" value="MltA_B"/>
</dbReference>
<comment type="catalytic activity">
    <reaction evidence="1">
        <text>Exolytic cleavage of the (1-&gt;4)-beta-glycosidic linkage between N-acetylmuramic acid (MurNAc) and N-acetylglucosamine (GlcNAc) residues in peptidoglycan, from either the reducing or the non-reducing ends of the peptidoglycan chains, with concomitant formation of a 1,6-anhydrobond in the MurNAc residue.</text>
        <dbReference type="EC" id="4.2.2.n1"/>
    </reaction>
</comment>
<name>A0A1I7NSR2_9HYPH</name>
<evidence type="ECO:0000256" key="1">
    <source>
        <dbReference type="ARBA" id="ARBA00001420"/>
    </source>
</evidence>
<evidence type="ECO:0000313" key="8">
    <source>
        <dbReference type="EMBL" id="SFV37628.1"/>
    </source>
</evidence>
<gene>
    <name evidence="8" type="ORF">SAMN04488557_3259</name>
</gene>
<evidence type="ECO:0000256" key="4">
    <source>
        <dbReference type="ARBA" id="ARBA00023316"/>
    </source>
</evidence>
<dbReference type="Pfam" id="PF06725">
    <property type="entry name" value="3D"/>
    <property type="match status" value="1"/>
</dbReference>
<accession>A0A1I7NSR2</accession>
<dbReference type="CDD" id="cd14668">
    <property type="entry name" value="mlta_B"/>
    <property type="match status" value="1"/>
</dbReference>
<proteinExistence type="predicted"/>
<dbReference type="RefSeq" id="WP_244531302.1">
    <property type="nucleotide sequence ID" value="NZ_FPCH01000003.1"/>
</dbReference>
<dbReference type="PIRSF" id="PIRSF019422">
    <property type="entry name" value="MltA"/>
    <property type="match status" value="1"/>
</dbReference>
<dbReference type="GO" id="GO:0009253">
    <property type="term" value="P:peptidoglycan catabolic process"/>
    <property type="evidence" value="ECO:0007669"/>
    <property type="project" value="TreeGrafter"/>
</dbReference>
<dbReference type="Gene3D" id="2.40.40.10">
    <property type="entry name" value="RlpA-like domain"/>
    <property type="match status" value="1"/>
</dbReference>
<sequence length="437" mass="47987">MRSSGTSWAFSPQFFNPVRLVALLFSLVAMQIAHVPTFAKSSSEKSSSDKSQNKAQPRMASNPISFEPISFDDLPAWKEDDHLAAWKAFLASCGPLLKSGPREPTPGSAGLPQELLDVCSRAVALSKSKTPQTRQGARQFFEAHFQPNRVVGNDHDGLLTGYFEPDIKGSRTPDKTFKVPVYRRPHDLVNMVPESERGAKSAGLTHQRKTDRGLEPYLTRTEIEEGGLAGLGLELFYLKDAVDVFFMQVQGSGRIELPNGDKVRITYDGKNGYPYNSIGRLLIDEGHLTADEMSLKSLKKWLKADKDRAKPVMRKNHSYVFFKELSGEQAKAPMGVHCIPLQPLRSLAVDTTYYPIGIPIYVDAPQITHATPSREFHRLMIAHDVGSAIKGSERGDIFFGSGDAAGRLAGVTKHPGHLYALLPLVGSHAHKTAGDGP</sequence>
<evidence type="ECO:0000256" key="3">
    <source>
        <dbReference type="ARBA" id="ARBA00023239"/>
    </source>
</evidence>
<dbReference type="SMART" id="SM00925">
    <property type="entry name" value="MltA"/>
    <property type="match status" value="1"/>
</dbReference>
<evidence type="ECO:0000256" key="2">
    <source>
        <dbReference type="ARBA" id="ARBA00012587"/>
    </source>
</evidence>
<dbReference type="PANTHER" id="PTHR30124">
    <property type="entry name" value="MEMBRANE-BOUND LYTIC MUREIN TRANSGLYCOSYLASE A"/>
    <property type="match status" value="1"/>
</dbReference>
<evidence type="ECO:0000259" key="7">
    <source>
        <dbReference type="SMART" id="SM00925"/>
    </source>
</evidence>
<keyword evidence="4" id="KW-0961">Cell wall biogenesis/degradation</keyword>
<dbReference type="Pfam" id="PF03562">
    <property type="entry name" value="MltA"/>
    <property type="match status" value="1"/>
</dbReference>
<evidence type="ECO:0000313" key="9">
    <source>
        <dbReference type="Proteomes" id="UP000199423"/>
    </source>
</evidence>
<dbReference type="CDD" id="cd14485">
    <property type="entry name" value="mltA_like_LT_A"/>
    <property type="match status" value="1"/>
</dbReference>
<dbReference type="InterPro" id="IPR036908">
    <property type="entry name" value="RlpA-like_sf"/>
</dbReference>
<dbReference type="PANTHER" id="PTHR30124:SF0">
    <property type="entry name" value="MEMBRANE-BOUND LYTIC MUREIN TRANSGLYCOSYLASE A"/>
    <property type="match status" value="1"/>
</dbReference>
<dbReference type="GO" id="GO:0071555">
    <property type="term" value="P:cell wall organization"/>
    <property type="evidence" value="ECO:0007669"/>
    <property type="project" value="UniProtKB-KW"/>
</dbReference>
<dbReference type="InterPro" id="IPR010611">
    <property type="entry name" value="3D_dom"/>
</dbReference>
<feature type="compositionally biased region" description="Basic and acidic residues" evidence="6">
    <location>
        <begin position="42"/>
        <end position="52"/>
    </location>
</feature>
<dbReference type="Proteomes" id="UP000199423">
    <property type="component" value="Unassembled WGS sequence"/>
</dbReference>
<dbReference type="EMBL" id="FPCH01000003">
    <property type="protein sequence ID" value="SFV37628.1"/>
    <property type="molecule type" value="Genomic_DNA"/>
</dbReference>
<keyword evidence="9" id="KW-1185">Reference proteome</keyword>
<feature type="domain" description="Lytic transglycosylase MltA" evidence="7">
    <location>
        <begin position="166"/>
        <end position="323"/>
    </location>
</feature>
<dbReference type="SUPFAM" id="SSF50685">
    <property type="entry name" value="Barwin-like endoglucanases"/>
    <property type="match status" value="1"/>
</dbReference>
<dbReference type="Gene3D" id="2.40.240.50">
    <property type="entry name" value="Barwin-like endoglucanases"/>
    <property type="match status" value="1"/>
</dbReference>
<dbReference type="AlphaFoldDB" id="A0A1I7NSR2"/>
<evidence type="ECO:0000256" key="6">
    <source>
        <dbReference type="SAM" id="MobiDB-lite"/>
    </source>
</evidence>
<dbReference type="GO" id="GO:0009254">
    <property type="term" value="P:peptidoglycan turnover"/>
    <property type="evidence" value="ECO:0007669"/>
    <property type="project" value="InterPro"/>
</dbReference>
<dbReference type="GO" id="GO:0008933">
    <property type="term" value="F:peptidoglycan lytic transglycosylase activity"/>
    <property type="evidence" value="ECO:0007669"/>
    <property type="project" value="TreeGrafter"/>
</dbReference>
<protein>
    <recommendedName>
        <fullName evidence="2">peptidoglycan lytic exotransglycosylase</fullName>
        <ecNumber evidence="2">4.2.2.n1</ecNumber>
    </recommendedName>
    <alternativeName>
        <fullName evidence="5">Murein hydrolase A</fullName>
    </alternativeName>
</protein>
<dbReference type="InterPro" id="IPR026044">
    <property type="entry name" value="MltA"/>
</dbReference>
<evidence type="ECO:0000256" key="5">
    <source>
        <dbReference type="ARBA" id="ARBA00030918"/>
    </source>
</evidence>
<feature type="region of interest" description="Disordered" evidence="6">
    <location>
        <begin position="40"/>
        <end position="66"/>
    </location>
</feature>
<dbReference type="STRING" id="51670.SAMN04488557_3259"/>
<organism evidence="8 9">
    <name type="scientific">Hyphomicrobium facile</name>
    <dbReference type="NCBI Taxonomy" id="51670"/>
    <lineage>
        <taxon>Bacteria</taxon>
        <taxon>Pseudomonadati</taxon>
        <taxon>Pseudomonadota</taxon>
        <taxon>Alphaproteobacteria</taxon>
        <taxon>Hyphomicrobiales</taxon>
        <taxon>Hyphomicrobiaceae</taxon>
        <taxon>Hyphomicrobium</taxon>
    </lineage>
</organism>
<dbReference type="GO" id="GO:0004553">
    <property type="term" value="F:hydrolase activity, hydrolyzing O-glycosyl compounds"/>
    <property type="evidence" value="ECO:0007669"/>
    <property type="project" value="InterPro"/>
</dbReference>
<keyword evidence="3" id="KW-0456">Lyase</keyword>
<dbReference type="GO" id="GO:0019867">
    <property type="term" value="C:outer membrane"/>
    <property type="evidence" value="ECO:0007669"/>
    <property type="project" value="InterPro"/>
</dbReference>
<reference evidence="9" key="1">
    <citation type="submission" date="2016-10" db="EMBL/GenBank/DDBJ databases">
        <authorList>
            <person name="Varghese N."/>
            <person name="Submissions S."/>
        </authorList>
    </citation>
    <scope>NUCLEOTIDE SEQUENCE [LARGE SCALE GENOMIC DNA]</scope>
    <source>
        <strain evidence="9">DSM 1565</strain>
    </source>
</reference>